<evidence type="ECO:0000256" key="7">
    <source>
        <dbReference type="RuleBase" id="RU367025"/>
    </source>
</evidence>
<dbReference type="PANTHER" id="PTHR23142">
    <property type="entry name" value="PRE-MRNA-SPLICING FACTOR 38A-RELATED"/>
    <property type="match status" value="1"/>
</dbReference>
<keyword evidence="4 7" id="KW-0747">Spliceosome</keyword>
<feature type="region of interest" description="Disordered" evidence="8">
    <location>
        <begin position="207"/>
        <end position="258"/>
    </location>
</feature>
<evidence type="ECO:0000313" key="9">
    <source>
        <dbReference type="EMBL" id="TGZ83366.1"/>
    </source>
</evidence>
<proteinExistence type="inferred from homology"/>
<evidence type="ECO:0000256" key="3">
    <source>
        <dbReference type="ARBA" id="ARBA00022664"/>
    </source>
</evidence>
<evidence type="ECO:0000256" key="4">
    <source>
        <dbReference type="ARBA" id="ARBA00022728"/>
    </source>
</evidence>
<feature type="compositionally biased region" description="Acidic residues" evidence="8">
    <location>
        <begin position="217"/>
        <end position="227"/>
    </location>
</feature>
<dbReference type="InterPro" id="IPR005037">
    <property type="entry name" value="PRP38"/>
</dbReference>
<feature type="compositionally biased region" description="Basic and acidic residues" evidence="8">
    <location>
        <begin position="228"/>
        <end position="238"/>
    </location>
</feature>
<evidence type="ECO:0000256" key="2">
    <source>
        <dbReference type="ARBA" id="ARBA00006164"/>
    </source>
</evidence>
<name>A0A4S2N2V5_9PEZI</name>
<keyword evidence="3 7" id="KW-0507">mRNA processing</keyword>
<sequence length="258" mass="29351">MPSASPEPEKKHKPKHDHTVSHKADAKSLLDSRGLYDGVTVHGVNPLLLMEKIIRDRILDSLYYKELCFGLNAATLLDRATELTYLGGVYSTTKPTPFLCLLFKILELQPPRAIIEAYLDAGGEEWKYLRCLAAMYVRLCWNAVDVYTTLEKYLADYRKIKIRGQGGWRLGYVDDFIDELLTKERVCDVALPRMMTRAMLEDVGELEPRESMLGSEVESDGDEEEEEAARRMPVREGSEEGELEVSGPEEDGERMRDD</sequence>
<keyword evidence="10" id="KW-1185">Reference proteome</keyword>
<dbReference type="InParanoid" id="A0A4S2N2V5"/>
<dbReference type="GO" id="GO:0000398">
    <property type="term" value="P:mRNA splicing, via spliceosome"/>
    <property type="evidence" value="ECO:0007669"/>
    <property type="project" value="UniProtKB-UniRule"/>
</dbReference>
<protein>
    <recommendedName>
        <fullName evidence="7">Pre-mRNA-splicing factor 38</fullName>
    </recommendedName>
</protein>
<evidence type="ECO:0000256" key="5">
    <source>
        <dbReference type="ARBA" id="ARBA00023187"/>
    </source>
</evidence>
<keyword evidence="5 7" id="KW-0508">mRNA splicing</keyword>
<evidence type="ECO:0000313" key="10">
    <source>
        <dbReference type="Proteomes" id="UP000298138"/>
    </source>
</evidence>
<dbReference type="Proteomes" id="UP000298138">
    <property type="component" value="Unassembled WGS sequence"/>
</dbReference>
<comment type="function">
    <text evidence="7">Required for pre-mRNA splicing.</text>
</comment>
<keyword evidence="6 7" id="KW-0539">Nucleus</keyword>
<dbReference type="STRING" id="341454.A0A4S2N2V5"/>
<dbReference type="EMBL" id="ML220114">
    <property type="protein sequence ID" value="TGZ83366.1"/>
    <property type="molecule type" value="Genomic_DNA"/>
</dbReference>
<feature type="compositionally biased region" description="Acidic residues" evidence="8">
    <location>
        <begin position="239"/>
        <end position="252"/>
    </location>
</feature>
<dbReference type="AlphaFoldDB" id="A0A4S2N2V5"/>
<feature type="region of interest" description="Disordered" evidence="8">
    <location>
        <begin position="1"/>
        <end position="25"/>
    </location>
</feature>
<accession>A0A4S2N2V5</accession>
<evidence type="ECO:0000256" key="8">
    <source>
        <dbReference type="SAM" id="MobiDB-lite"/>
    </source>
</evidence>
<gene>
    <name evidence="9" type="ORF">EX30DRAFT_339554</name>
</gene>
<reference evidence="9 10" key="1">
    <citation type="submission" date="2019-04" db="EMBL/GenBank/DDBJ databases">
        <title>Comparative genomics and transcriptomics to analyze fruiting body development in filamentous ascomycetes.</title>
        <authorList>
            <consortium name="DOE Joint Genome Institute"/>
            <person name="Lutkenhaus R."/>
            <person name="Traeger S."/>
            <person name="Breuer J."/>
            <person name="Kuo A."/>
            <person name="Lipzen A."/>
            <person name="Pangilinan J."/>
            <person name="Dilworth D."/>
            <person name="Sandor L."/>
            <person name="Poggeler S."/>
            <person name="Barry K."/>
            <person name="Grigoriev I.V."/>
            <person name="Nowrousian M."/>
        </authorList>
    </citation>
    <scope>NUCLEOTIDE SEQUENCE [LARGE SCALE GENOMIC DNA]</scope>
    <source>
        <strain evidence="9 10">CBS 389.68</strain>
    </source>
</reference>
<organism evidence="9 10">
    <name type="scientific">Ascodesmis nigricans</name>
    <dbReference type="NCBI Taxonomy" id="341454"/>
    <lineage>
        <taxon>Eukaryota</taxon>
        <taxon>Fungi</taxon>
        <taxon>Dikarya</taxon>
        <taxon>Ascomycota</taxon>
        <taxon>Pezizomycotina</taxon>
        <taxon>Pezizomycetes</taxon>
        <taxon>Pezizales</taxon>
        <taxon>Ascodesmidaceae</taxon>
        <taxon>Ascodesmis</taxon>
    </lineage>
</organism>
<evidence type="ECO:0000256" key="6">
    <source>
        <dbReference type="ARBA" id="ARBA00023242"/>
    </source>
</evidence>
<dbReference type="Pfam" id="PF03371">
    <property type="entry name" value="PRP38"/>
    <property type="match status" value="1"/>
</dbReference>
<comment type="subcellular location">
    <subcellularLocation>
        <location evidence="1 7">Nucleus</location>
    </subcellularLocation>
</comment>
<evidence type="ECO:0000256" key="1">
    <source>
        <dbReference type="ARBA" id="ARBA00004123"/>
    </source>
</evidence>
<dbReference type="GO" id="GO:0005681">
    <property type="term" value="C:spliceosomal complex"/>
    <property type="evidence" value="ECO:0007669"/>
    <property type="project" value="UniProtKB-KW"/>
</dbReference>
<comment type="similarity">
    <text evidence="2 7">Belongs to the PRP38 family.</text>
</comment>
<dbReference type="OrthoDB" id="190958at2759"/>